<dbReference type="RefSeq" id="WP_173500298.1">
    <property type="nucleotide sequence ID" value="NZ_JABSOD010000004.1"/>
</dbReference>
<gene>
    <name evidence="3" type="ORF">HRH59_05665</name>
</gene>
<dbReference type="InterPro" id="IPR002347">
    <property type="entry name" value="SDR_fam"/>
</dbReference>
<dbReference type="PRINTS" id="PR00080">
    <property type="entry name" value="SDRFAMILY"/>
</dbReference>
<evidence type="ECO:0000256" key="2">
    <source>
        <dbReference type="ARBA" id="ARBA00023002"/>
    </source>
</evidence>
<organism evidence="3 4">
    <name type="scientific">Rheinheimera lutimaris</name>
    <dbReference type="NCBI Taxonomy" id="2740584"/>
    <lineage>
        <taxon>Bacteria</taxon>
        <taxon>Pseudomonadati</taxon>
        <taxon>Pseudomonadota</taxon>
        <taxon>Gammaproteobacteria</taxon>
        <taxon>Chromatiales</taxon>
        <taxon>Chromatiaceae</taxon>
        <taxon>Rheinheimera</taxon>
    </lineage>
</organism>
<keyword evidence="2 3" id="KW-0560">Oxidoreductase</keyword>
<accession>A0A7Y5APC0</accession>
<dbReference type="SUPFAM" id="SSF51735">
    <property type="entry name" value="NAD(P)-binding Rossmann-fold domains"/>
    <property type="match status" value="1"/>
</dbReference>
<dbReference type="InterPro" id="IPR036291">
    <property type="entry name" value="NAD(P)-bd_dom_sf"/>
</dbReference>
<comment type="caution">
    <text evidence="3">The sequence shown here is derived from an EMBL/GenBank/DDBJ whole genome shotgun (WGS) entry which is preliminary data.</text>
</comment>
<dbReference type="PRINTS" id="PR00081">
    <property type="entry name" value="GDHRDH"/>
</dbReference>
<dbReference type="PANTHER" id="PTHR43639:SF1">
    <property type="entry name" value="SHORT-CHAIN DEHYDROGENASE_REDUCTASE FAMILY PROTEIN"/>
    <property type="match status" value="1"/>
</dbReference>
<dbReference type="PROSITE" id="PS00061">
    <property type="entry name" value="ADH_SHORT"/>
    <property type="match status" value="1"/>
</dbReference>
<protein>
    <submittedName>
        <fullName evidence="3">Pteridine reductase</fullName>
        <ecNumber evidence="3">1.5.1.33</ecNumber>
    </submittedName>
</protein>
<dbReference type="EC" id="1.5.1.33" evidence="3"/>
<dbReference type="EMBL" id="JABSOD010000004">
    <property type="protein sequence ID" value="NRQ42057.1"/>
    <property type="molecule type" value="Genomic_DNA"/>
</dbReference>
<keyword evidence="4" id="KW-1185">Reference proteome</keyword>
<dbReference type="Pfam" id="PF13561">
    <property type="entry name" value="adh_short_C2"/>
    <property type="match status" value="1"/>
</dbReference>
<name>A0A7Y5APC0_9GAMM</name>
<evidence type="ECO:0000313" key="3">
    <source>
        <dbReference type="EMBL" id="NRQ42057.1"/>
    </source>
</evidence>
<dbReference type="PANTHER" id="PTHR43639">
    <property type="entry name" value="OXIDOREDUCTASE, SHORT-CHAIN DEHYDROGENASE/REDUCTASE FAMILY (AFU_ORTHOLOGUE AFUA_5G02870)"/>
    <property type="match status" value="1"/>
</dbReference>
<dbReference type="InterPro" id="IPR020904">
    <property type="entry name" value="Sc_DH/Rdtase_CS"/>
</dbReference>
<dbReference type="GO" id="GO:0047040">
    <property type="term" value="F:pteridine reductase activity"/>
    <property type="evidence" value="ECO:0007669"/>
    <property type="project" value="UniProtKB-EC"/>
</dbReference>
<dbReference type="Proteomes" id="UP000523161">
    <property type="component" value="Unassembled WGS sequence"/>
</dbReference>
<comment type="similarity">
    <text evidence="1">Belongs to the short-chain dehydrogenases/reductases (SDR) family.</text>
</comment>
<dbReference type="NCBIfam" id="NF006598">
    <property type="entry name" value="PRK09135.1"/>
    <property type="match status" value="1"/>
</dbReference>
<proteinExistence type="inferred from homology"/>
<evidence type="ECO:0000256" key="1">
    <source>
        <dbReference type="ARBA" id="ARBA00006484"/>
    </source>
</evidence>
<dbReference type="AlphaFoldDB" id="A0A7Y5APC0"/>
<reference evidence="3 4" key="1">
    <citation type="submission" date="2020-06" db="EMBL/GenBank/DDBJ databases">
        <title>Rheinheimera sp. nov., a marine bacterium isolated from coastal.</title>
        <authorList>
            <person name="Yu Q."/>
            <person name="Qi Y."/>
            <person name="Pu J."/>
        </authorList>
    </citation>
    <scope>NUCLEOTIDE SEQUENCE [LARGE SCALE GENOMIC DNA]</scope>
    <source>
        <strain evidence="3 4">YQF-2</strain>
    </source>
</reference>
<evidence type="ECO:0000313" key="4">
    <source>
        <dbReference type="Proteomes" id="UP000523161"/>
    </source>
</evidence>
<sequence length="254" mass="27305">MSASSSQPVVLITGSAKRLGRQMIETLHQQHYRVIIHCNRSRQDADSLADSLNRLRPQSAAVLQADLLNIDALPQLAQQAIACFDRLDALVNNASAFYPTHVGSATASQWQELFGSNVQAPYFLSQALAPQLAKQHGVIINMVDIHAERPLLGHSIYCMAKAALLMMTKSLARELAPTIRVNGIAPGAILWPDTTTTPLAEQDKAAILAQIPLQRLGATSDIAQTLLFLLQAPYITGQIIAVDGGRSLGGSNKA</sequence>
<dbReference type="Gene3D" id="3.40.50.720">
    <property type="entry name" value="NAD(P)-binding Rossmann-like Domain"/>
    <property type="match status" value="1"/>
</dbReference>